<evidence type="ECO:0000313" key="3">
    <source>
        <dbReference type="Proteomes" id="UP000492821"/>
    </source>
</evidence>
<feature type="transmembrane region" description="Helical" evidence="2">
    <location>
        <begin position="73"/>
        <end position="92"/>
    </location>
</feature>
<keyword evidence="2" id="KW-1133">Transmembrane helix</keyword>
<sequence length="131" mass="14508">MSLSWSSTQMTPKGTPPEGREWIPAANFTKGMDTLVAYHTVNTALGAVCAVIAGINLIIFLGSPKFRRVYKMLTVLAIADLLNTIAMMFMGINRVQMYSAVLETLSIPIRTSWDCAIEPWLWLKGIGEHSF</sequence>
<protein>
    <submittedName>
        <fullName evidence="4">G_PROTEIN_RECEP_F1_2 domain-containing protein</fullName>
    </submittedName>
</protein>
<evidence type="ECO:0000256" key="1">
    <source>
        <dbReference type="SAM" id="MobiDB-lite"/>
    </source>
</evidence>
<dbReference type="WBParaSite" id="Pan_g16340.t1">
    <property type="protein sequence ID" value="Pan_g16340.t1"/>
    <property type="gene ID" value="Pan_g16340"/>
</dbReference>
<evidence type="ECO:0000256" key="2">
    <source>
        <dbReference type="SAM" id="Phobius"/>
    </source>
</evidence>
<evidence type="ECO:0000313" key="4">
    <source>
        <dbReference type="WBParaSite" id="Pan_g16340.t1"/>
    </source>
</evidence>
<dbReference type="AlphaFoldDB" id="A0A7E4V4B8"/>
<keyword evidence="3" id="KW-1185">Reference proteome</keyword>
<accession>A0A7E4V4B8</accession>
<keyword evidence="2" id="KW-0812">Transmembrane</keyword>
<proteinExistence type="predicted"/>
<name>A0A7E4V4B8_PANRE</name>
<feature type="region of interest" description="Disordered" evidence="1">
    <location>
        <begin position="1"/>
        <end position="20"/>
    </location>
</feature>
<dbReference type="Proteomes" id="UP000492821">
    <property type="component" value="Unassembled WGS sequence"/>
</dbReference>
<feature type="transmembrane region" description="Helical" evidence="2">
    <location>
        <begin position="36"/>
        <end position="61"/>
    </location>
</feature>
<reference evidence="4" key="2">
    <citation type="submission" date="2020-10" db="UniProtKB">
        <authorList>
            <consortium name="WormBaseParasite"/>
        </authorList>
    </citation>
    <scope>IDENTIFICATION</scope>
</reference>
<organism evidence="3 4">
    <name type="scientific">Panagrellus redivivus</name>
    <name type="common">Microworm</name>
    <dbReference type="NCBI Taxonomy" id="6233"/>
    <lineage>
        <taxon>Eukaryota</taxon>
        <taxon>Metazoa</taxon>
        <taxon>Ecdysozoa</taxon>
        <taxon>Nematoda</taxon>
        <taxon>Chromadorea</taxon>
        <taxon>Rhabditida</taxon>
        <taxon>Tylenchina</taxon>
        <taxon>Panagrolaimomorpha</taxon>
        <taxon>Panagrolaimoidea</taxon>
        <taxon>Panagrolaimidae</taxon>
        <taxon>Panagrellus</taxon>
    </lineage>
</organism>
<feature type="compositionally biased region" description="Polar residues" evidence="1">
    <location>
        <begin position="1"/>
        <end position="12"/>
    </location>
</feature>
<reference evidence="3" key="1">
    <citation type="journal article" date="2013" name="Genetics">
        <title>The draft genome and transcriptome of Panagrellus redivivus are shaped by the harsh demands of a free-living lifestyle.</title>
        <authorList>
            <person name="Srinivasan J."/>
            <person name="Dillman A.R."/>
            <person name="Macchietto M.G."/>
            <person name="Heikkinen L."/>
            <person name="Lakso M."/>
            <person name="Fracchia K.M."/>
            <person name="Antoshechkin I."/>
            <person name="Mortazavi A."/>
            <person name="Wong G."/>
            <person name="Sternberg P.W."/>
        </authorList>
    </citation>
    <scope>NUCLEOTIDE SEQUENCE [LARGE SCALE GENOMIC DNA]</scope>
    <source>
        <strain evidence="3">MT8872</strain>
    </source>
</reference>
<keyword evidence="2" id="KW-0472">Membrane</keyword>